<reference evidence="1" key="1">
    <citation type="submission" date="2018-06" db="EMBL/GenBank/DDBJ databases">
        <authorList>
            <person name="Zhirakovskaya E."/>
        </authorList>
    </citation>
    <scope>NUCLEOTIDE SEQUENCE</scope>
</reference>
<proteinExistence type="predicted"/>
<sequence>MKPLEKLRTYTYIIPILLIVILWSSCRNGLEYAPSEGNLAFSKDTVFLDTIFTNIGSTTHTLKIYNRNRDDVEIPLIKLAQGQNSKYRLNVDGVAGKEFKNIPIFAQDSIFVFIETTFDISTTTELEFLYTDAIQFDTGDNLQEVQLVTLVKDAVFLYPKTLSNGSKESLLLGLDNNSGEILVEGFSLDDDELTFTNEKPYVIYGYAAVPDNKQLIINAGARVHFHKDSGILVQEGGSLQINGMLSTDQELLENEVVFEGDRLEDRLSTLPGQWGTIWLAAGSKNNIIDHLTIKNATVGLLVEGDGQLQSPTLSLKNTQIYNSASINLWGKTAFINAENMVLGGAGTTSLYCNLGGEYSFAHSTIANYWVNGFRAGTALQIDNFTITSSGDRRTADLTKANFTNCIIDGNNFLELSLRNDENTAFEYSFTNCMLKFRDDQGQFAEDPLYNFENTERYTEILLNQSADFVEAIENNFRIENESTAKGNADIDTALLVPLDILGIDRTQIPAIGAYQIELDN</sequence>
<organism evidence="1">
    <name type="scientific">hydrothermal vent metagenome</name>
    <dbReference type="NCBI Taxonomy" id="652676"/>
    <lineage>
        <taxon>unclassified sequences</taxon>
        <taxon>metagenomes</taxon>
        <taxon>ecological metagenomes</taxon>
    </lineage>
</organism>
<evidence type="ECO:0008006" key="2">
    <source>
        <dbReference type="Google" id="ProtNLM"/>
    </source>
</evidence>
<dbReference type="PROSITE" id="PS51257">
    <property type="entry name" value="PROKAR_LIPOPROTEIN"/>
    <property type="match status" value="1"/>
</dbReference>
<evidence type="ECO:0000313" key="1">
    <source>
        <dbReference type="EMBL" id="VAW12503.1"/>
    </source>
</evidence>
<dbReference type="EMBL" id="UOEL01000089">
    <property type="protein sequence ID" value="VAW12503.1"/>
    <property type="molecule type" value="Genomic_DNA"/>
</dbReference>
<gene>
    <name evidence="1" type="ORF">MNBD_BACTEROID03-1491</name>
</gene>
<accession>A0A3B0T8U3</accession>
<name>A0A3B0T8U3_9ZZZZ</name>
<dbReference type="AlphaFoldDB" id="A0A3B0T8U3"/>
<protein>
    <recommendedName>
        <fullName evidence="2">Right handed beta helix domain-containing protein</fullName>
    </recommendedName>
</protein>